<dbReference type="Gene3D" id="2.130.10.10">
    <property type="entry name" value="YVTN repeat-like/Quinoprotein amine dehydrogenase"/>
    <property type="match status" value="2"/>
</dbReference>
<name>A0A1B7NGY4_9AGAM</name>
<dbReference type="PANTHER" id="PTHR19879">
    <property type="entry name" value="TRANSCRIPTION INITIATION FACTOR TFIID"/>
    <property type="match status" value="1"/>
</dbReference>
<dbReference type="PROSITE" id="PS50082">
    <property type="entry name" value="WD_REPEATS_2"/>
    <property type="match status" value="2"/>
</dbReference>
<dbReference type="SUPFAM" id="SSF50978">
    <property type="entry name" value="WD40 repeat-like"/>
    <property type="match status" value="1"/>
</dbReference>
<feature type="repeat" description="WD" evidence="1">
    <location>
        <begin position="102"/>
        <end position="135"/>
    </location>
</feature>
<dbReference type="Proteomes" id="UP000092154">
    <property type="component" value="Unassembled WGS sequence"/>
</dbReference>
<dbReference type="InterPro" id="IPR036322">
    <property type="entry name" value="WD40_repeat_dom_sf"/>
</dbReference>
<dbReference type="SMART" id="SM00320">
    <property type="entry name" value="WD40"/>
    <property type="match status" value="5"/>
</dbReference>
<protein>
    <submittedName>
        <fullName evidence="2">WD40 repeat-like protein</fullName>
    </submittedName>
</protein>
<keyword evidence="1" id="KW-0853">WD repeat</keyword>
<dbReference type="PROSITE" id="PS50294">
    <property type="entry name" value="WD_REPEATS_REGION"/>
    <property type="match status" value="2"/>
</dbReference>
<gene>
    <name evidence="2" type="ORF">K503DRAFT_543545</name>
</gene>
<accession>A0A1B7NGY4</accession>
<dbReference type="InterPro" id="IPR001680">
    <property type="entry name" value="WD40_rpt"/>
</dbReference>
<keyword evidence="3" id="KW-1185">Reference proteome</keyword>
<evidence type="ECO:0000313" key="3">
    <source>
        <dbReference type="Proteomes" id="UP000092154"/>
    </source>
</evidence>
<dbReference type="EMBL" id="KV448128">
    <property type="protein sequence ID" value="OAX44108.1"/>
    <property type="molecule type" value="Genomic_DNA"/>
</dbReference>
<sequence>MEDPAQRIIRSSTPVREFDNLDEVAAVAVFPDRRRMATNSSDGMLRVWDLKTGVMLKELEGRGDAMRDMALSRDGQIIACSDESGYVIAWHIETGRALTPAFRAHSGDIWSMDFSPDGSTLATAASNDNTIKLWSTATWQPQGPPMNCDYHYVNCIRYSPSGEFLAIATDRGISTWNAATSQSILCFGIPSVSLVWTPDGTRLLSGDRNDITIREWDRPGHRSVIFGKAILAFTGASL</sequence>
<proteinExistence type="predicted"/>
<evidence type="ECO:0000256" key="1">
    <source>
        <dbReference type="PROSITE-ProRule" id="PRU00221"/>
    </source>
</evidence>
<dbReference type="InParanoid" id="A0A1B7NGY4"/>
<dbReference type="STRING" id="1314800.A0A1B7NGY4"/>
<dbReference type="OrthoDB" id="2660687at2759"/>
<dbReference type="InterPro" id="IPR015943">
    <property type="entry name" value="WD40/YVTN_repeat-like_dom_sf"/>
</dbReference>
<organism evidence="2 3">
    <name type="scientific">Rhizopogon vinicolor AM-OR11-026</name>
    <dbReference type="NCBI Taxonomy" id="1314800"/>
    <lineage>
        <taxon>Eukaryota</taxon>
        <taxon>Fungi</taxon>
        <taxon>Dikarya</taxon>
        <taxon>Basidiomycota</taxon>
        <taxon>Agaricomycotina</taxon>
        <taxon>Agaricomycetes</taxon>
        <taxon>Agaricomycetidae</taxon>
        <taxon>Boletales</taxon>
        <taxon>Suillineae</taxon>
        <taxon>Rhizopogonaceae</taxon>
        <taxon>Rhizopogon</taxon>
    </lineage>
</organism>
<feature type="repeat" description="WD" evidence="1">
    <location>
        <begin position="17"/>
        <end position="58"/>
    </location>
</feature>
<reference evidence="2 3" key="1">
    <citation type="submission" date="2016-06" db="EMBL/GenBank/DDBJ databases">
        <title>Comparative genomics of the ectomycorrhizal sister species Rhizopogon vinicolor and Rhizopogon vesiculosus (Basidiomycota: Boletales) reveals a divergence of the mating type B locus.</title>
        <authorList>
            <consortium name="DOE Joint Genome Institute"/>
            <person name="Mujic A.B."/>
            <person name="Kuo A."/>
            <person name="Tritt A."/>
            <person name="Lipzen A."/>
            <person name="Chen C."/>
            <person name="Johnson J."/>
            <person name="Sharma A."/>
            <person name="Barry K."/>
            <person name="Grigoriev I.V."/>
            <person name="Spatafora J.W."/>
        </authorList>
    </citation>
    <scope>NUCLEOTIDE SEQUENCE [LARGE SCALE GENOMIC DNA]</scope>
    <source>
        <strain evidence="2 3">AM-OR11-026</strain>
    </source>
</reference>
<evidence type="ECO:0000313" key="2">
    <source>
        <dbReference type="EMBL" id="OAX44108.1"/>
    </source>
</evidence>
<dbReference type="AlphaFoldDB" id="A0A1B7NGY4"/>
<dbReference type="PANTHER" id="PTHR19879:SF9">
    <property type="entry name" value="TRANSCRIPTION INITIATION FACTOR TFIID SUBUNIT 5"/>
    <property type="match status" value="1"/>
</dbReference>
<dbReference type="Pfam" id="PF00400">
    <property type="entry name" value="WD40"/>
    <property type="match status" value="4"/>
</dbReference>